<evidence type="ECO:0000259" key="2">
    <source>
        <dbReference type="Pfam" id="PF07584"/>
    </source>
</evidence>
<dbReference type="SUPFAM" id="SSF52317">
    <property type="entry name" value="Class I glutamine amidotransferase-like"/>
    <property type="match status" value="1"/>
</dbReference>
<feature type="domain" description="CARDB" evidence="3">
    <location>
        <begin position="243"/>
        <end position="308"/>
    </location>
</feature>
<organism evidence="4 5">
    <name type="scientific">Jiulongibacter sediminis</name>
    <dbReference type="NCBI Taxonomy" id="1605367"/>
    <lineage>
        <taxon>Bacteria</taxon>
        <taxon>Pseudomonadati</taxon>
        <taxon>Bacteroidota</taxon>
        <taxon>Cytophagia</taxon>
        <taxon>Cytophagales</taxon>
        <taxon>Leadbetterellaceae</taxon>
        <taxon>Jiulongibacter</taxon>
    </lineage>
</organism>
<dbReference type="EMBL" id="LGTQ01000012">
    <property type="protein sequence ID" value="KPM47153.1"/>
    <property type="molecule type" value="Genomic_DNA"/>
</dbReference>
<dbReference type="STRING" id="1605367.AFM12_15150"/>
<dbReference type="InterPro" id="IPR011635">
    <property type="entry name" value="CARDB"/>
</dbReference>
<accession>A0A0P7BYG6</accession>
<dbReference type="OrthoDB" id="9810200at2"/>
<dbReference type="InterPro" id="IPR013783">
    <property type="entry name" value="Ig-like_fold"/>
</dbReference>
<gene>
    <name evidence="4" type="ORF">AFM12_15150</name>
</gene>
<dbReference type="PATRIC" id="fig|1605367.3.peg.449"/>
<sequence>MQFAHPGMLWGLLALAIPLIIHLFNFRRTKKVFFTNVAFLKKVETETSSFRRLKQWLIMAARMAFIAALVVAFAQPFLPAENDQSTTKRGMNSLYLDNSLSMQNTTENKRYIDLAAVKIDELLGLFKNQQNVQFLSNSFSGDDQFIKGAAKIKDRLTEVGFSSRHRTLENVYRRQVSMAHKESSADRNSFFWFSDFQKSTVGDLQNFRVDSSQQIYLIPVQGEGLKNVFVDSVWLASPFVREMQNSVLYVKVFNSGNEPVENLPVKLFIDDVQTSTSSVSIAPDTYATASFNFTVREKGEHRGVVQFDDQPITFDNESYFVLDISPAINILHLFQERSPSDYVAKLFSNDSLFNFSQYNSGNVNLNRISENDFVILEGIQAFDPNLQTAIQTFVREGGHVLVIPSSNPSEQVYRETLASLGLSSLRVLKDSSSVNVTPTMLTEPDKSNPFFADVFEQSGDVILNLPSVKPVLDWSGVGTRLLMMKSGKNFLSQANFGDGSVYLLSSPLLGRFGNFAEHALFVPTLFKMAALSVKPQRLAYNFDEGSIIIPMNDAPQNAVYTLKSGEKEVIPVQRVIRNNLILELPDIAELGDEIESGFFELQQDGVTRKLLALNHNSEESKMGQYTPEELKDIFAEQPNITVFDNILDGDFIDSFAESNFGKQLWKYFLYAALAFLLVEILLVRFMKS</sequence>
<proteinExistence type="predicted"/>
<name>A0A0P7BYG6_9BACT</name>
<dbReference type="Pfam" id="PF07705">
    <property type="entry name" value="CARDB"/>
    <property type="match status" value="1"/>
</dbReference>
<keyword evidence="1" id="KW-1133">Transmembrane helix</keyword>
<dbReference type="InterPro" id="IPR011933">
    <property type="entry name" value="Double_TM_dom"/>
</dbReference>
<dbReference type="Gene3D" id="2.60.40.10">
    <property type="entry name" value="Immunoglobulins"/>
    <property type="match status" value="1"/>
</dbReference>
<dbReference type="RefSeq" id="WP_055149755.1">
    <property type="nucleotide sequence ID" value="NZ_JXSZ01000012.1"/>
</dbReference>
<keyword evidence="5" id="KW-1185">Reference proteome</keyword>
<keyword evidence="1" id="KW-0812">Transmembrane</keyword>
<evidence type="ECO:0000256" key="1">
    <source>
        <dbReference type="SAM" id="Phobius"/>
    </source>
</evidence>
<comment type="caution">
    <text evidence="4">The sequence shown here is derived from an EMBL/GenBank/DDBJ whole genome shotgun (WGS) entry which is preliminary data.</text>
</comment>
<dbReference type="Proteomes" id="UP000050454">
    <property type="component" value="Unassembled WGS sequence"/>
</dbReference>
<reference evidence="4 5" key="1">
    <citation type="submission" date="2015-07" db="EMBL/GenBank/DDBJ databases">
        <title>The draft genome sequence of Leadbetterella sp. JN14-9.</title>
        <authorList>
            <person name="Liu Y."/>
            <person name="Du J."/>
            <person name="Shao Z."/>
        </authorList>
    </citation>
    <scope>NUCLEOTIDE SEQUENCE [LARGE SCALE GENOMIC DNA]</scope>
    <source>
        <strain evidence="4 5">JN14-9</strain>
    </source>
</reference>
<dbReference type="InterPro" id="IPR024163">
    <property type="entry name" value="Aerotolerance_reg_N"/>
</dbReference>
<dbReference type="AlphaFoldDB" id="A0A0P7BYG6"/>
<evidence type="ECO:0000259" key="3">
    <source>
        <dbReference type="Pfam" id="PF07705"/>
    </source>
</evidence>
<feature type="transmembrane region" description="Helical" evidence="1">
    <location>
        <begin position="56"/>
        <end position="78"/>
    </location>
</feature>
<dbReference type="NCBIfam" id="TIGR02226">
    <property type="entry name" value="two_anch"/>
    <property type="match status" value="1"/>
</dbReference>
<evidence type="ECO:0000313" key="4">
    <source>
        <dbReference type="EMBL" id="KPM47153.1"/>
    </source>
</evidence>
<feature type="domain" description="Aerotolerance regulator N-terminal" evidence="2">
    <location>
        <begin position="1"/>
        <end position="76"/>
    </location>
</feature>
<dbReference type="InterPro" id="IPR029062">
    <property type="entry name" value="Class_I_gatase-like"/>
</dbReference>
<dbReference type="PANTHER" id="PTHR37464">
    <property type="entry name" value="BLL2463 PROTEIN"/>
    <property type="match status" value="1"/>
</dbReference>
<evidence type="ECO:0000313" key="5">
    <source>
        <dbReference type="Proteomes" id="UP000050454"/>
    </source>
</evidence>
<protein>
    <submittedName>
        <fullName evidence="4">Membrane protein</fullName>
    </submittedName>
</protein>
<keyword evidence="1" id="KW-0472">Membrane</keyword>
<dbReference type="Pfam" id="PF07584">
    <property type="entry name" value="BatA"/>
    <property type="match status" value="1"/>
</dbReference>
<feature type="transmembrane region" description="Helical" evidence="1">
    <location>
        <begin position="6"/>
        <end position="24"/>
    </location>
</feature>
<dbReference type="PANTHER" id="PTHR37464:SF1">
    <property type="entry name" value="BLL2463 PROTEIN"/>
    <property type="match status" value="1"/>
</dbReference>
<feature type="transmembrane region" description="Helical" evidence="1">
    <location>
        <begin position="667"/>
        <end position="686"/>
    </location>
</feature>